<reference evidence="10" key="1">
    <citation type="submission" date="2022-10" db="EMBL/GenBank/DDBJ databases">
        <authorList>
            <person name="Chen Y."/>
            <person name="Dougan E. K."/>
            <person name="Chan C."/>
            <person name="Rhodes N."/>
            <person name="Thang M."/>
        </authorList>
    </citation>
    <scope>NUCLEOTIDE SEQUENCE</scope>
</reference>
<dbReference type="EMBL" id="CAMXCT030002319">
    <property type="protein sequence ID" value="CAL4784628.1"/>
    <property type="molecule type" value="Genomic_DNA"/>
</dbReference>
<feature type="domain" description="Fe2OG dioxygenase" evidence="9">
    <location>
        <begin position="116"/>
        <end position="225"/>
    </location>
</feature>
<evidence type="ECO:0000256" key="4">
    <source>
        <dbReference type="ARBA" id="ARBA00022964"/>
    </source>
</evidence>
<dbReference type="PROSITE" id="PS51375">
    <property type="entry name" value="PPR"/>
    <property type="match status" value="1"/>
</dbReference>
<keyword evidence="13" id="KW-1185">Reference proteome</keyword>
<keyword evidence="2" id="KW-0479">Metal-binding</keyword>
<name>A0A9P1CVZ7_9DINO</name>
<evidence type="ECO:0000313" key="13">
    <source>
        <dbReference type="Proteomes" id="UP001152797"/>
    </source>
</evidence>
<feature type="repeat" description="PPR" evidence="8">
    <location>
        <begin position="349"/>
        <end position="383"/>
    </location>
</feature>
<evidence type="ECO:0000256" key="7">
    <source>
        <dbReference type="ARBA" id="ARBA00023180"/>
    </source>
</evidence>
<dbReference type="InterPro" id="IPR005123">
    <property type="entry name" value="Oxoglu/Fe-dep_dioxygenase_dom"/>
</dbReference>
<dbReference type="InterPro" id="IPR045054">
    <property type="entry name" value="P4HA-like"/>
</dbReference>
<dbReference type="GO" id="GO:0005506">
    <property type="term" value="F:iron ion binding"/>
    <property type="evidence" value="ECO:0007669"/>
    <property type="project" value="InterPro"/>
</dbReference>
<organism evidence="10">
    <name type="scientific">Cladocopium goreaui</name>
    <dbReference type="NCBI Taxonomy" id="2562237"/>
    <lineage>
        <taxon>Eukaryota</taxon>
        <taxon>Sar</taxon>
        <taxon>Alveolata</taxon>
        <taxon>Dinophyceae</taxon>
        <taxon>Suessiales</taxon>
        <taxon>Symbiodiniaceae</taxon>
        <taxon>Cladocopium</taxon>
    </lineage>
</organism>
<keyword evidence="4" id="KW-0223">Dioxygenase</keyword>
<dbReference type="InterPro" id="IPR006620">
    <property type="entry name" value="Pro_4_hyd_alph"/>
</dbReference>
<dbReference type="InterPro" id="IPR044862">
    <property type="entry name" value="Pro_4_hyd_alph_FE2OG_OXY"/>
</dbReference>
<dbReference type="Gene3D" id="1.25.40.10">
    <property type="entry name" value="Tetratricopeptide repeat domain"/>
    <property type="match status" value="2"/>
</dbReference>
<evidence type="ECO:0000256" key="1">
    <source>
        <dbReference type="ARBA" id="ARBA00001961"/>
    </source>
</evidence>
<dbReference type="InterPro" id="IPR002885">
    <property type="entry name" value="PPR_rpt"/>
</dbReference>
<dbReference type="PROSITE" id="PS51471">
    <property type="entry name" value="FE2OG_OXY"/>
    <property type="match status" value="1"/>
</dbReference>
<dbReference type="OrthoDB" id="407973at2759"/>
<reference evidence="11" key="2">
    <citation type="submission" date="2024-04" db="EMBL/GenBank/DDBJ databases">
        <authorList>
            <person name="Chen Y."/>
            <person name="Shah S."/>
            <person name="Dougan E. K."/>
            <person name="Thang M."/>
            <person name="Chan C."/>
        </authorList>
    </citation>
    <scope>NUCLEOTIDE SEQUENCE [LARGE SCALE GENOMIC DNA]</scope>
</reference>
<dbReference type="AlphaFoldDB" id="A0A9P1CVZ7"/>
<dbReference type="PANTHER" id="PTHR10869:SF226">
    <property type="entry name" value="PROLYL 4-HYDROXYLASE ALPHA SUBUNIT DOMAIN-CONTAINING PROTEIN"/>
    <property type="match status" value="1"/>
</dbReference>
<evidence type="ECO:0000313" key="12">
    <source>
        <dbReference type="EMBL" id="CAL4784628.1"/>
    </source>
</evidence>
<evidence type="ECO:0000256" key="5">
    <source>
        <dbReference type="ARBA" id="ARBA00023002"/>
    </source>
</evidence>
<dbReference type="Gene3D" id="2.60.120.620">
    <property type="entry name" value="q2cbj1_9rhob like domain"/>
    <property type="match status" value="1"/>
</dbReference>
<dbReference type="PANTHER" id="PTHR10869">
    <property type="entry name" value="PROLYL 4-HYDROXYLASE ALPHA SUBUNIT"/>
    <property type="match status" value="1"/>
</dbReference>
<gene>
    <name evidence="10" type="ORF">C1SCF055_LOCUS23707</name>
</gene>
<sequence>MRPCSAARLGVRFPRSLCPASGTPSFHQINLAYPGLEMVRSQPDIFLVHDFFSATQCERLIRKAQQGDAMVPAGVFSPQGLKRSESRTSSQCLCPQREVPSLLHKVVELLGCPSRHLEACQIIRYEAGQFFAPHGDFSSNGTRSSAGFVDCARLATLFVYLNDVERGGETDFPNAAPPLRVTPSRGLAVVHFPASLDYVSDARRTRHQSLPAVDEKWIFATWMWSGPRSQNLELLRQLGRGYSHVWPESYDPLSTDVALRLLEMLLSRFRLQPDLYSFNLALAACREQWTVVLSLLTQWRQGLLVSKLRPDVVSFNTALAAVSSSGAPGDWTCAIDLLETMREDRVPPDLQSYSRALDACSGARRWEEALGLVQDLLQQKLLPDLQTVTGVASVCSHAGEWQLALAFANEQRDQRLLPDGLLFGTLLLACEKGLNWELALELLADMERSSVPLDPISSALAIRACATRNSWDLALWVLAKCSAGGDPGPRALLAAVDAVEAGGSASPELFEELCRRAAQSSLFS</sequence>
<keyword evidence="5" id="KW-0560">Oxidoreductase</keyword>
<keyword evidence="6" id="KW-0408">Iron</keyword>
<evidence type="ECO:0000256" key="8">
    <source>
        <dbReference type="PROSITE-ProRule" id="PRU00708"/>
    </source>
</evidence>
<evidence type="ECO:0000256" key="6">
    <source>
        <dbReference type="ARBA" id="ARBA00023004"/>
    </source>
</evidence>
<comment type="cofactor">
    <cofactor evidence="1">
        <name>L-ascorbate</name>
        <dbReference type="ChEBI" id="CHEBI:38290"/>
    </cofactor>
</comment>
<dbReference type="Proteomes" id="UP001152797">
    <property type="component" value="Unassembled WGS sequence"/>
</dbReference>
<dbReference type="Pfam" id="PF13640">
    <property type="entry name" value="2OG-FeII_Oxy_3"/>
    <property type="match status" value="1"/>
</dbReference>
<keyword evidence="3" id="KW-0256">Endoplasmic reticulum</keyword>
<dbReference type="EMBL" id="CAMXCT010002319">
    <property type="protein sequence ID" value="CAI3997316.1"/>
    <property type="molecule type" value="Genomic_DNA"/>
</dbReference>
<evidence type="ECO:0000313" key="11">
    <source>
        <dbReference type="EMBL" id="CAL1150691.1"/>
    </source>
</evidence>
<evidence type="ECO:0000259" key="9">
    <source>
        <dbReference type="PROSITE" id="PS51471"/>
    </source>
</evidence>
<protein>
    <submittedName>
        <fullName evidence="12">Probable prolyl 4-hydroxylase 6 (AtP4H6)</fullName>
    </submittedName>
</protein>
<dbReference type="GO" id="GO:0031418">
    <property type="term" value="F:L-ascorbic acid binding"/>
    <property type="evidence" value="ECO:0007669"/>
    <property type="project" value="InterPro"/>
</dbReference>
<evidence type="ECO:0000313" key="10">
    <source>
        <dbReference type="EMBL" id="CAI3997316.1"/>
    </source>
</evidence>
<dbReference type="EMBL" id="CAMXCT020002319">
    <property type="protein sequence ID" value="CAL1150691.1"/>
    <property type="molecule type" value="Genomic_DNA"/>
</dbReference>
<accession>A0A9P1CVZ7</accession>
<proteinExistence type="predicted"/>
<dbReference type="GO" id="GO:0004656">
    <property type="term" value="F:procollagen-proline 4-dioxygenase activity"/>
    <property type="evidence" value="ECO:0007669"/>
    <property type="project" value="TreeGrafter"/>
</dbReference>
<dbReference type="GO" id="GO:0005783">
    <property type="term" value="C:endoplasmic reticulum"/>
    <property type="evidence" value="ECO:0007669"/>
    <property type="project" value="TreeGrafter"/>
</dbReference>
<keyword evidence="7" id="KW-0325">Glycoprotein</keyword>
<evidence type="ECO:0000256" key="2">
    <source>
        <dbReference type="ARBA" id="ARBA00022723"/>
    </source>
</evidence>
<dbReference type="InterPro" id="IPR011990">
    <property type="entry name" value="TPR-like_helical_dom_sf"/>
</dbReference>
<dbReference type="SMART" id="SM00702">
    <property type="entry name" value="P4Hc"/>
    <property type="match status" value="1"/>
</dbReference>
<evidence type="ECO:0000256" key="3">
    <source>
        <dbReference type="ARBA" id="ARBA00022824"/>
    </source>
</evidence>
<comment type="caution">
    <text evidence="10">The sequence shown here is derived from an EMBL/GenBank/DDBJ whole genome shotgun (WGS) entry which is preliminary data.</text>
</comment>